<dbReference type="Proteomes" id="UP000041247">
    <property type="component" value="Unassembled WGS sequence"/>
</dbReference>
<reference evidence="1 2" key="1">
    <citation type="submission" date="2015-07" db="EMBL/GenBank/DDBJ databases">
        <authorList>
            <person name="Noorani M."/>
        </authorList>
    </citation>
    <scope>NUCLEOTIDE SEQUENCE [LARGE SCALE GENOMIC DNA]</scope>
    <source>
        <strain evidence="1">LMG728</strain>
    </source>
</reference>
<sequence>MSNNFVDVEWGCEHSSMLGNDELSIICCKVSVTDIAMLAEKLAATVIDTSWMADLDLGTRRAYEYTVAETSQALCKIFSGASLNSTVAEEFGEVMVSMGSARALKSLFGHSEVPLAELWKPQLKQNEGFDFHTVCGSGMLNFGEAKYSGVGSPHGPAINQASDFIVAKKHLRDYVHLSSLCPAPAELLNSDKFGVIAAFSLVGNNHDLIMKNALKSALGLSKKHKLSQIFLVGVSNDA</sequence>
<dbReference type="RefSeq" id="WP_068819871.1">
    <property type="nucleotide sequence ID" value="NZ_CP076250.1"/>
</dbReference>
<gene>
    <name evidence="1" type="ORF">XTPLMG728_2953</name>
</gene>
<name>A0A0K3A7Y9_9XANT</name>
<accession>A0A0K3A7Y9</accession>
<organism evidence="1 2">
    <name type="scientific">Xanthomonas graminis pv. poae</name>
    <dbReference type="NCBI Taxonomy" id="227946"/>
    <lineage>
        <taxon>Bacteria</taxon>
        <taxon>Pseudomonadati</taxon>
        <taxon>Pseudomonadota</taxon>
        <taxon>Gammaproteobacteria</taxon>
        <taxon>Lysobacterales</taxon>
        <taxon>Lysobacteraceae</taxon>
        <taxon>Xanthomonas</taxon>
        <taxon>Xanthomonas translucens group</taxon>
        <taxon>Xanthomonas graminis</taxon>
    </lineage>
</organism>
<proteinExistence type="predicted"/>
<dbReference type="EMBL" id="CXOK01000104">
    <property type="protein sequence ID" value="CTP91595.1"/>
    <property type="molecule type" value="Genomic_DNA"/>
</dbReference>
<evidence type="ECO:0000313" key="1">
    <source>
        <dbReference type="EMBL" id="CTP91595.1"/>
    </source>
</evidence>
<evidence type="ECO:0000313" key="2">
    <source>
        <dbReference type="Proteomes" id="UP000041247"/>
    </source>
</evidence>
<protein>
    <submittedName>
        <fullName evidence="1">Uncharacterized protein</fullName>
    </submittedName>
</protein>
<dbReference type="AlphaFoldDB" id="A0A0K3A7Y9"/>